<dbReference type="AlphaFoldDB" id="A0A166BYV0"/>
<dbReference type="Proteomes" id="UP000076532">
    <property type="component" value="Unassembled WGS sequence"/>
</dbReference>
<organism evidence="2 3">
    <name type="scientific">Athelia psychrophila</name>
    <dbReference type="NCBI Taxonomy" id="1759441"/>
    <lineage>
        <taxon>Eukaryota</taxon>
        <taxon>Fungi</taxon>
        <taxon>Dikarya</taxon>
        <taxon>Basidiomycota</taxon>
        <taxon>Agaricomycotina</taxon>
        <taxon>Agaricomycetes</taxon>
        <taxon>Agaricomycetidae</taxon>
        <taxon>Atheliales</taxon>
        <taxon>Atheliaceae</taxon>
        <taxon>Athelia</taxon>
    </lineage>
</organism>
<keyword evidence="3" id="KW-1185">Reference proteome</keyword>
<evidence type="ECO:0000313" key="2">
    <source>
        <dbReference type="EMBL" id="KZP13116.1"/>
    </source>
</evidence>
<evidence type="ECO:0000256" key="1">
    <source>
        <dbReference type="SAM" id="MobiDB-lite"/>
    </source>
</evidence>
<feature type="region of interest" description="Disordered" evidence="1">
    <location>
        <begin position="1"/>
        <end position="106"/>
    </location>
</feature>
<feature type="compositionally biased region" description="Polar residues" evidence="1">
    <location>
        <begin position="66"/>
        <end position="81"/>
    </location>
</feature>
<name>A0A166BYV0_9AGAM</name>
<accession>A0A166BYV0</accession>
<gene>
    <name evidence="2" type="ORF">FIBSPDRAFT_960788</name>
</gene>
<dbReference type="OrthoDB" id="10625543at2759"/>
<evidence type="ECO:0000313" key="3">
    <source>
        <dbReference type="Proteomes" id="UP000076532"/>
    </source>
</evidence>
<dbReference type="EMBL" id="KV417637">
    <property type="protein sequence ID" value="KZP13116.1"/>
    <property type="molecule type" value="Genomic_DNA"/>
</dbReference>
<dbReference type="STRING" id="436010.A0A166BYV0"/>
<proteinExistence type="predicted"/>
<protein>
    <submittedName>
        <fullName evidence="2">Uncharacterized protein</fullName>
    </submittedName>
</protein>
<feature type="compositionally biased region" description="Polar residues" evidence="1">
    <location>
        <begin position="23"/>
        <end position="33"/>
    </location>
</feature>
<sequence length="484" mass="52015">AKTAGPAQPKKSGPAQSKKSRAAGTQPSGSAQPKESGPAQPKESSAAGAQPSGSAQPKESGPAQPKISSAARTQPSSSAEAKQSDAGGAQPSGSAGEQPSGPLDPNIWTTELYRAVEVEAGSQLFIPAPEYVPFEPEIFSAGAALAEKKQSMFLLGLNYREEYMDIVPHVDMSYIDQGAFLHNMPPYLRWWHPAYALPPIFHNMSLEKFNELLHFLLTPGTVSGLVSHSTLLALGLIYRELEGSNMFTDDLSLRPPVLSHGHFEAYKHGLEALRKTVVATAEINALTYPPPDVRTTDKMGYIVANPLPVADTENGSPLDAAGGSRSSAAKYIGSLSQLDVFQHAVGIMHKGKMEKSPWSPGIVVSLSWLRPTYYSGAPIHGGKDLRFRKIIAEMVESAKSRNEHTILHTYVLAFGLAFRDVSAAISTNRGTPANPPLHVISNLGKSDQDFLIEQLEGLLKWAKHPVYDVGQKRLTKATEKAGGR</sequence>
<feature type="non-terminal residue" evidence="2">
    <location>
        <position position="1"/>
    </location>
</feature>
<feature type="compositionally biased region" description="Low complexity" evidence="1">
    <location>
        <begin position="44"/>
        <end position="57"/>
    </location>
</feature>
<reference evidence="2 3" key="1">
    <citation type="journal article" date="2016" name="Mol. Biol. Evol.">
        <title>Comparative Genomics of Early-Diverging Mushroom-Forming Fungi Provides Insights into the Origins of Lignocellulose Decay Capabilities.</title>
        <authorList>
            <person name="Nagy L.G."/>
            <person name="Riley R."/>
            <person name="Tritt A."/>
            <person name="Adam C."/>
            <person name="Daum C."/>
            <person name="Floudas D."/>
            <person name="Sun H."/>
            <person name="Yadav J.S."/>
            <person name="Pangilinan J."/>
            <person name="Larsson K.H."/>
            <person name="Matsuura K."/>
            <person name="Barry K."/>
            <person name="Labutti K."/>
            <person name="Kuo R."/>
            <person name="Ohm R.A."/>
            <person name="Bhattacharya S.S."/>
            <person name="Shirouzu T."/>
            <person name="Yoshinaga Y."/>
            <person name="Martin F.M."/>
            <person name="Grigoriev I.V."/>
            <person name="Hibbett D.S."/>
        </authorList>
    </citation>
    <scope>NUCLEOTIDE SEQUENCE [LARGE SCALE GENOMIC DNA]</scope>
    <source>
        <strain evidence="2 3">CBS 109695</strain>
    </source>
</reference>